<comment type="similarity">
    <text evidence="1">Belongs to the GSP E family.</text>
</comment>
<dbReference type="OrthoDB" id="9808272at2"/>
<gene>
    <name evidence="3" type="primary">pilT</name>
    <name evidence="3" type="ORF">SSCH_700003</name>
</gene>
<evidence type="ECO:0000259" key="2">
    <source>
        <dbReference type="PROSITE" id="PS00662"/>
    </source>
</evidence>
<evidence type="ECO:0000313" key="3">
    <source>
        <dbReference type="EMBL" id="CEO90018.1"/>
    </source>
</evidence>
<organism evidence="3 4">
    <name type="scientific">Syntrophaceticus schinkii</name>
    <dbReference type="NCBI Taxonomy" id="499207"/>
    <lineage>
        <taxon>Bacteria</taxon>
        <taxon>Bacillati</taxon>
        <taxon>Bacillota</taxon>
        <taxon>Clostridia</taxon>
        <taxon>Thermoanaerobacterales</taxon>
        <taxon>Thermoanaerobacterales Family III. Incertae Sedis</taxon>
        <taxon>Syntrophaceticus</taxon>
    </lineage>
</organism>
<proteinExistence type="inferred from homology"/>
<dbReference type="Gene3D" id="3.40.50.300">
    <property type="entry name" value="P-loop containing nucleotide triphosphate hydrolases"/>
    <property type="match status" value="1"/>
</dbReference>
<dbReference type="InterPro" id="IPR003593">
    <property type="entry name" value="AAA+_ATPase"/>
</dbReference>
<evidence type="ECO:0000256" key="1">
    <source>
        <dbReference type="ARBA" id="ARBA00006611"/>
    </source>
</evidence>
<sequence>MKNETNSTVSQQDYPVDLNKLLTLTVEKGSSDLHLTAGAPPIARTYGKLTPFDFPKLSPRDVENLVFPILEPQQRQEFTEKWELDFSYSIQGFSRFRGNMMRQRGSLAVALRVVPYQIPAIDSLNLPSCIEELCNLPRGLILVTGPTGSGKSTTLAAMINYINENRSLNIVTVEQPIEFLHHHKKSIVKQREVGSDTHSFGDALRHVLRHDPDVILIGEMRDLESISIALTAAETGHLVLSTLHTQTAPLAIHRIIDVFQEHMQNQVRQQLADSLQGIISQQLLPRADDQGMALATEVLLATSAVRNMIRDGKEYQLYTCIQTGHMQGMRTMDQSLAELYRAGKITRESALLRCVSKTELERLLGKV</sequence>
<dbReference type="Pfam" id="PF00437">
    <property type="entry name" value="T2SSE"/>
    <property type="match status" value="1"/>
</dbReference>
<dbReference type="CDD" id="cd01131">
    <property type="entry name" value="PilT"/>
    <property type="match status" value="1"/>
</dbReference>
<dbReference type="InterPro" id="IPR006321">
    <property type="entry name" value="PilT/PilU"/>
</dbReference>
<name>A0A0B7MP42_9FIRM</name>
<dbReference type="EMBL" id="CDRZ01000270">
    <property type="protein sequence ID" value="CEO90018.1"/>
    <property type="molecule type" value="Genomic_DNA"/>
</dbReference>
<dbReference type="PROSITE" id="PS00662">
    <property type="entry name" value="T2SP_E"/>
    <property type="match status" value="1"/>
</dbReference>
<dbReference type="AlphaFoldDB" id="A0A0B7MP42"/>
<evidence type="ECO:0000313" key="4">
    <source>
        <dbReference type="Proteomes" id="UP000046155"/>
    </source>
</evidence>
<protein>
    <submittedName>
        <fullName evidence="3">Twitching motility protein</fullName>
    </submittedName>
</protein>
<dbReference type="PANTHER" id="PTHR30486">
    <property type="entry name" value="TWITCHING MOTILITY PROTEIN PILT"/>
    <property type="match status" value="1"/>
</dbReference>
<accession>A0A0B7MP42</accession>
<dbReference type="SUPFAM" id="SSF52540">
    <property type="entry name" value="P-loop containing nucleoside triphosphate hydrolases"/>
    <property type="match status" value="1"/>
</dbReference>
<dbReference type="Proteomes" id="UP000046155">
    <property type="component" value="Unassembled WGS sequence"/>
</dbReference>
<dbReference type="SMART" id="SM00382">
    <property type="entry name" value="AAA"/>
    <property type="match status" value="1"/>
</dbReference>
<dbReference type="GO" id="GO:0016887">
    <property type="term" value="F:ATP hydrolysis activity"/>
    <property type="evidence" value="ECO:0007669"/>
    <property type="project" value="InterPro"/>
</dbReference>
<reference evidence="4" key="1">
    <citation type="submission" date="2015-01" db="EMBL/GenBank/DDBJ databases">
        <authorList>
            <person name="Manzoor Shahid"/>
            <person name="Zubair Saima"/>
        </authorList>
    </citation>
    <scope>NUCLEOTIDE SEQUENCE [LARGE SCALE GENOMIC DNA]</scope>
    <source>
        <strain evidence="4">Sp3</strain>
    </source>
</reference>
<dbReference type="NCBIfam" id="TIGR01420">
    <property type="entry name" value="pilT_fam"/>
    <property type="match status" value="1"/>
</dbReference>
<keyword evidence="4" id="KW-1185">Reference proteome</keyword>
<feature type="domain" description="Bacterial type II secretion system protein E" evidence="2">
    <location>
        <begin position="208"/>
        <end position="222"/>
    </location>
</feature>
<dbReference type="RefSeq" id="WP_084711181.1">
    <property type="nucleotide sequence ID" value="NZ_CDRZ01000270.1"/>
</dbReference>
<dbReference type="InterPro" id="IPR027417">
    <property type="entry name" value="P-loop_NTPase"/>
</dbReference>
<dbReference type="InterPro" id="IPR001482">
    <property type="entry name" value="T2SS/T4SS_dom"/>
</dbReference>
<dbReference type="InterPro" id="IPR050921">
    <property type="entry name" value="T4SS_GSP_E_ATPase"/>
</dbReference>
<dbReference type="Gene3D" id="3.30.450.90">
    <property type="match status" value="1"/>
</dbReference>
<dbReference type="GO" id="GO:0005524">
    <property type="term" value="F:ATP binding"/>
    <property type="evidence" value="ECO:0007669"/>
    <property type="project" value="InterPro"/>
</dbReference>